<evidence type="ECO:0000256" key="1">
    <source>
        <dbReference type="SAM" id="MobiDB-lite"/>
    </source>
</evidence>
<feature type="region of interest" description="Disordered" evidence="1">
    <location>
        <begin position="1"/>
        <end position="46"/>
    </location>
</feature>
<organism evidence="2 3">
    <name type="scientific">Mycena maculata</name>
    <dbReference type="NCBI Taxonomy" id="230809"/>
    <lineage>
        <taxon>Eukaryota</taxon>
        <taxon>Fungi</taxon>
        <taxon>Dikarya</taxon>
        <taxon>Basidiomycota</taxon>
        <taxon>Agaricomycotina</taxon>
        <taxon>Agaricomycetes</taxon>
        <taxon>Agaricomycetidae</taxon>
        <taxon>Agaricales</taxon>
        <taxon>Marasmiineae</taxon>
        <taxon>Mycenaceae</taxon>
        <taxon>Mycena</taxon>
    </lineage>
</organism>
<name>A0AAD7NB03_9AGAR</name>
<accession>A0AAD7NB03</accession>
<comment type="caution">
    <text evidence="2">The sequence shown here is derived from an EMBL/GenBank/DDBJ whole genome shotgun (WGS) entry which is preliminary data.</text>
</comment>
<dbReference type="Proteomes" id="UP001215280">
    <property type="component" value="Unassembled WGS sequence"/>
</dbReference>
<dbReference type="EMBL" id="JARJLG010000068">
    <property type="protein sequence ID" value="KAJ7754213.1"/>
    <property type="molecule type" value="Genomic_DNA"/>
</dbReference>
<feature type="compositionally biased region" description="Basic residues" evidence="1">
    <location>
        <begin position="244"/>
        <end position="266"/>
    </location>
</feature>
<dbReference type="AlphaFoldDB" id="A0AAD7NB03"/>
<protein>
    <submittedName>
        <fullName evidence="2">Uncharacterized protein</fullName>
    </submittedName>
</protein>
<proteinExistence type="predicted"/>
<feature type="region of interest" description="Disordered" evidence="1">
    <location>
        <begin position="115"/>
        <end position="173"/>
    </location>
</feature>
<feature type="compositionally biased region" description="Basic and acidic residues" evidence="1">
    <location>
        <begin position="151"/>
        <end position="160"/>
    </location>
</feature>
<gene>
    <name evidence="2" type="ORF">DFH07DRAFT_959910</name>
</gene>
<evidence type="ECO:0000313" key="2">
    <source>
        <dbReference type="EMBL" id="KAJ7754213.1"/>
    </source>
</evidence>
<feature type="region of interest" description="Disordered" evidence="1">
    <location>
        <begin position="244"/>
        <end position="269"/>
    </location>
</feature>
<reference evidence="2" key="1">
    <citation type="submission" date="2023-03" db="EMBL/GenBank/DDBJ databases">
        <title>Massive genome expansion in bonnet fungi (Mycena s.s.) driven by repeated elements and novel gene families across ecological guilds.</title>
        <authorList>
            <consortium name="Lawrence Berkeley National Laboratory"/>
            <person name="Harder C.B."/>
            <person name="Miyauchi S."/>
            <person name="Viragh M."/>
            <person name="Kuo A."/>
            <person name="Thoen E."/>
            <person name="Andreopoulos B."/>
            <person name="Lu D."/>
            <person name="Skrede I."/>
            <person name="Drula E."/>
            <person name="Henrissat B."/>
            <person name="Morin E."/>
            <person name="Kohler A."/>
            <person name="Barry K."/>
            <person name="LaButti K."/>
            <person name="Morin E."/>
            <person name="Salamov A."/>
            <person name="Lipzen A."/>
            <person name="Mereny Z."/>
            <person name="Hegedus B."/>
            <person name="Baldrian P."/>
            <person name="Stursova M."/>
            <person name="Weitz H."/>
            <person name="Taylor A."/>
            <person name="Grigoriev I.V."/>
            <person name="Nagy L.G."/>
            <person name="Martin F."/>
            <person name="Kauserud H."/>
        </authorList>
    </citation>
    <scope>NUCLEOTIDE SEQUENCE</scope>
    <source>
        <strain evidence="2">CBHHK188m</strain>
    </source>
</reference>
<evidence type="ECO:0000313" key="3">
    <source>
        <dbReference type="Proteomes" id="UP001215280"/>
    </source>
</evidence>
<sequence>MHSRNAELLSFSPIPASAAPPRKRRADAPPAPHRVRPPAPPQSDDDCFWSAPLAGTRADIIPGYLPRGKRCLCRQSRHALALSHKIPEFKAPHTTFLAAHRLPLRFDLPHRSSPRWCQPPRRSQHRALRSPSARARPGRHNVQVQRAGDATARRASDKHTAPLSGTRLGDGARTWHGCSAPRLRTHPPITVPLHAHPPAAAALPARVPHRSVASQPGLAPRRDGAFHFVDAAVWCAAASARTLPSRRRASSRRRTPRARPPPRHRLTPGPCAPARCGTFRFDDALHIATFPHAPAALARRSPSPASAPHAPYSGSAPWWAPSCGPIAPPFLPPPFRAPCTFVCVLVHSSAAATVCCMCARRSAVRAGLARGGDMSELRAATSTPTAC</sequence>
<keyword evidence="3" id="KW-1185">Reference proteome</keyword>
<feature type="compositionally biased region" description="Pro residues" evidence="1">
    <location>
        <begin position="29"/>
        <end position="41"/>
    </location>
</feature>